<dbReference type="Gene3D" id="1.10.490.10">
    <property type="entry name" value="Globins"/>
    <property type="match status" value="1"/>
</dbReference>
<reference evidence="3 4" key="1">
    <citation type="journal article" date="2023" name="bioRxiv">
        <title>Genome report: Whole genome sequence and annotation of Penstemon davidsonii.</title>
        <authorList>
            <person name="Ostevik K.L."/>
            <person name="Alabady M."/>
            <person name="Zhang M."/>
            <person name="Rausher M.D."/>
        </authorList>
    </citation>
    <scope>NUCLEOTIDE SEQUENCE [LARGE SCALE GENOMIC DNA]</scope>
    <source>
        <strain evidence="3">DNT005</strain>
        <tissue evidence="3">Whole leaf</tissue>
    </source>
</reference>
<dbReference type="PRINTS" id="PR00188">
    <property type="entry name" value="PLANTGLOBIN"/>
</dbReference>
<keyword evidence="1" id="KW-0408">Iron</keyword>
<dbReference type="PANTHER" id="PTHR23054:SF20">
    <property type="entry name" value="DUF547 DOMAIN-CONTAINING PROTEIN"/>
    <property type="match status" value="1"/>
</dbReference>
<dbReference type="PANTHER" id="PTHR23054">
    <property type="entry name" value="TERNARY COMPLEX FACTOR MIP1, LEUCINE-ZIPPER-RELATED"/>
    <property type="match status" value="1"/>
</dbReference>
<keyword evidence="4" id="KW-1185">Reference proteome</keyword>
<dbReference type="SUPFAM" id="SSF46458">
    <property type="entry name" value="Globin-like"/>
    <property type="match status" value="1"/>
</dbReference>
<accession>A0ABR0CJQ5</accession>
<dbReference type="EMBL" id="JAYDYQ010002688">
    <property type="protein sequence ID" value="KAK4477077.1"/>
    <property type="molecule type" value="Genomic_DNA"/>
</dbReference>
<dbReference type="InterPro" id="IPR019824">
    <property type="entry name" value="Leghaemoglobin_Fe_BS"/>
</dbReference>
<dbReference type="CDD" id="cd14784">
    <property type="entry name" value="class1_nsHb-like"/>
    <property type="match status" value="1"/>
</dbReference>
<dbReference type="InterPro" id="IPR009050">
    <property type="entry name" value="Globin-like_sf"/>
</dbReference>
<dbReference type="Pfam" id="PF14389">
    <property type="entry name" value="Lzipper-MIP1"/>
    <property type="match status" value="1"/>
</dbReference>
<dbReference type="InterPro" id="IPR006869">
    <property type="entry name" value="DUF547"/>
</dbReference>
<evidence type="ECO:0000256" key="1">
    <source>
        <dbReference type="RuleBase" id="RU000625"/>
    </source>
</evidence>
<feature type="domain" description="Globin" evidence="2">
    <location>
        <begin position="497"/>
        <end position="646"/>
    </location>
</feature>
<evidence type="ECO:0000313" key="3">
    <source>
        <dbReference type="EMBL" id="KAK4477077.1"/>
    </source>
</evidence>
<dbReference type="Proteomes" id="UP001291926">
    <property type="component" value="Unassembled WGS sequence"/>
</dbReference>
<dbReference type="InterPro" id="IPR012292">
    <property type="entry name" value="Globin/Proto"/>
</dbReference>
<proteinExistence type="inferred from homology"/>
<name>A0ABR0CJQ5_9LAMI</name>
<dbReference type="Pfam" id="PF00042">
    <property type="entry name" value="Globin"/>
    <property type="match status" value="1"/>
</dbReference>
<dbReference type="Pfam" id="PF04784">
    <property type="entry name" value="DUF547"/>
    <property type="match status" value="1"/>
</dbReference>
<organism evidence="3 4">
    <name type="scientific">Penstemon davidsonii</name>
    <dbReference type="NCBI Taxonomy" id="160366"/>
    <lineage>
        <taxon>Eukaryota</taxon>
        <taxon>Viridiplantae</taxon>
        <taxon>Streptophyta</taxon>
        <taxon>Embryophyta</taxon>
        <taxon>Tracheophyta</taxon>
        <taxon>Spermatophyta</taxon>
        <taxon>Magnoliopsida</taxon>
        <taxon>eudicotyledons</taxon>
        <taxon>Gunneridae</taxon>
        <taxon>Pentapetalae</taxon>
        <taxon>asterids</taxon>
        <taxon>lamiids</taxon>
        <taxon>Lamiales</taxon>
        <taxon>Plantaginaceae</taxon>
        <taxon>Cheloneae</taxon>
        <taxon>Penstemon</taxon>
    </lineage>
</organism>
<keyword evidence="1" id="KW-0349">Heme</keyword>
<dbReference type="PROSITE" id="PS01033">
    <property type="entry name" value="GLOBIN"/>
    <property type="match status" value="1"/>
</dbReference>
<dbReference type="InterPro" id="IPR000971">
    <property type="entry name" value="Globin"/>
</dbReference>
<sequence length="650" mass="73869">MLLNFNLLMTAQIIQLQKELEAHKVVRSALEKAVNHQPLFEEAITHESLSQPAENLIKEISILELEVVYLEKYLLSIYRKNFSKRLSTLPAILDDRPKEKTETHNLMSSKANLPSSVNEDSKEKLPIKCNEISGSEMLVDTGIHRSHSSLSHHSAYSLKYSYETEEAFEPYHSLPLSMLERAEYIGSSSYPFCVRETPNWLSEEMIKCISTVYCHLSEENSSSFSSTSWMNNSFNVEEFKEYSESLFTMVEVKGLLRDSSCLKTVEDLLQNFRILVSRLEQVDPGKLKHEEKLAFWINVHNALVMHAFLVYGIPRGNLKRISLALKAAYNIGGHTISVETIQSCILRCRLPRPSQWLHSLLYPKAKFKVGDRFKAYAIKHLEPRLRFALCSGCQSDAAVRIYTSKNVFQELEMAKEDLLITSIFFAVDSKSGFSRNRSVNLSAWLKRDASVLSLFARKTPTVPRSKSPQFTDLGVFLLIFGSKGMEKSGRVIRMEANFTEEQEALVTKSWNVMKKNAGELGLKLFLRIFEIAPSAQNLFSFLKDSDVPLDQNPKLKPHAVTVFVMVCESAVQLRKSGKITIKDSKLEDLGATHFKYGVVDEHFEVTKYALLETIKEAVPEMWSPEMKSAWSVAYDQLKTAIKAEMNPPAS</sequence>
<dbReference type="InterPro" id="IPR025757">
    <property type="entry name" value="MIP1_Leuzipper"/>
</dbReference>
<gene>
    <name evidence="3" type="ORF">RD792_016284</name>
</gene>
<protein>
    <recommendedName>
        <fullName evidence="2">Globin domain-containing protein</fullName>
    </recommendedName>
</protein>
<comment type="caution">
    <text evidence="3">The sequence shown here is derived from an EMBL/GenBank/DDBJ whole genome shotgun (WGS) entry which is preliminary data.</text>
</comment>
<comment type="similarity">
    <text evidence="1">Belongs to the plant globin family.</text>
</comment>
<dbReference type="PROSITE" id="PS00208">
    <property type="entry name" value="PLANT_GLOBIN"/>
    <property type="match status" value="1"/>
</dbReference>
<evidence type="ECO:0000313" key="4">
    <source>
        <dbReference type="Proteomes" id="UP001291926"/>
    </source>
</evidence>
<keyword evidence="1" id="KW-0479">Metal-binding</keyword>
<evidence type="ECO:0000259" key="2">
    <source>
        <dbReference type="PROSITE" id="PS01033"/>
    </source>
</evidence>